<feature type="transmembrane region" description="Helical" evidence="6">
    <location>
        <begin position="12"/>
        <end position="36"/>
    </location>
</feature>
<dbReference type="Pfam" id="PF01925">
    <property type="entry name" value="TauE"/>
    <property type="match status" value="1"/>
</dbReference>
<feature type="compositionally biased region" description="Gly residues" evidence="7">
    <location>
        <begin position="318"/>
        <end position="328"/>
    </location>
</feature>
<keyword evidence="5 6" id="KW-0472">Membrane</keyword>
<evidence type="ECO:0000256" key="4">
    <source>
        <dbReference type="ARBA" id="ARBA00022989"/>
    </source>
</evidence>
<gene>
    <name evidence="8" type="ORF">BJ992_002798</name>
</gene>
<evidence type="ECO:0000256" key="5">
    <source>
        <dbReference type="ARBA" id="ARBA00023136"/>
    </source>
</evidence>
<dbReference type="RefSeq" id="WP_343072649.1">
    <property type="nucleotide sequence ID" value="NZ_BAAALO010000054.1"/>
</dbReference>
<feature type="transmembrane region" description="Helical" evidence="6">
    <location>
        <begin position="164"/>
        <end position="197"/>
    </location>
</feature>
<comment type="similarity">
    <text evidence="2 6">Belongs to the 4-toluene sulfonate uptake permease (TSUP) (TC 2.A.102) family.</text>
</comment>
<feature type="transmembrane region" description="Helical" evidence="6">
    <location>
        <begin position="107"/>
        <end position="126"/>
    </location>
</feature>
<accession>A0A7X0IGP8</accession>
<dbReference type="PANTHER" id="PTHR43701">
    <property type="entry name" value="MEMBRANE TRANSPORTER PROTEIN MJ0441-RELATED"/>
    <property type="match status" value="1"/>
</dbReference>
<evidence type="ECO:0000256" key="6">
    <source>
        <dbReference type="RuleBase" id="RU363041"/>
    </source>
</evidence>
<dbReference type="Proteomes" id="UP000555564">
    <property type="component" value="Unassembled WGS sequence"/>
</dbReference>
<comment type="subcellular location">
    <subcellularLocation>
        <location evidence="6">Cell membrane</location>
        <topology evidence="6">Multi-pass membrane protein</topology>
    </subcellularLocation>
    <subcellularLocation>
        <location evidence="1">Membrane</location>
        <topology evidence="1">Multi-pass membrane protein</topology>
    </subcellularLocation>
</comment>
<keyword evidence="3 6" id="KW-0812">Transmembrane</keyword>
<feature type="transmembrane region" description="Helical" evidence="6">
    <location>
        <begin position="74"/>
        <end position="95"/>
    </location>
</feature>
<evidence type="ECO:0000313" key="9">
    <source>
        <dbReference type="Proteomes" id="UP000555564"/>
    </source>
</evidence>
<evidence type="ECO:0000256" key="2">
    <source>
        <dbReference type="ARBA" id="ARBA00009142"/>
    </source>
</evidence>
<evidence type="ECO:0000256" key="1">
    <source>
        <dbReference type="ARBA" id="ARBA00004141"/>
    </source>
</evidence>
<feature type="region of interest" description="Disordered" evidence="7">
    <location>
        <begin position="318"/>
        <end position="341"/>
    </location>
</feature>
<dbReference type="PANTHER" id="PTHR43701:SF2">
    <property type="entry name" value="MEMBRANE TRANSPORTER PROTEIN YJNA-RELATED"/>
    <property type="match status" value="1"/>
</dbReference>
<keyword evidence="6" id="KW-1003">Cell membrane</keyword>
<proteinExistence type="inferred from homology"/>
<reference evidence="8 9" key="1">
    <citation type="submission" date="2020-08" db="EMBL/GenBank/DDBJ databases">
        <title>Sequencing the genomes of 1000 actinobacteria strains.</title>
        <authorList>
            <person name="Klenk H.-P."/>
        </authorList>
    </citation>
    <scope>NUCLEOTIDE SEQUENCE [LARGE SCALE GENOMIC DNA]</scope>
    <source>
        <strain evidence="8 9">DSM 44936</strain>
    </source>
</reference>
<dbReference type="InterPro" id="IPR002781">
    <property type="entry name" value="TM_pro_TauE-like"/>
</dbReference>
<sequence>MDFDFTMAAGSFLVAIVVGLTGMGGGALMTPMLVTFFGVPPLAAVSSDLVAAAVMKPIGGAVHLRRGTVDMRLVGWLCAGSVPAAFAGVLVARALGDGEDVQAVIKAALGVALLIAAGGLSVRGYLALRDRAEGRTTETGRRTAGPGEPASVRMPAVAVRPLPTALVGAIGGLVVGMTSVGSGSLIIVALLALYPALKANQLVGTDLVQAVPLVMSAAIGHVLFGDFQLSVTAALLAGSIPGVYIGSRVSSRAPGGLIRRILAFVLLASALKMFGVGNTATVWILFGVLLAAPLFWSFLRVRHGLPAVPWSRAAGNGDGATGTTGAAGGQAVTEGPDDRRG</sequence>
<keyword evidence="9" id="KW-1185">Reference proteome</keyword>
<organism evidence="8 9">
    <name type="scientific">Sphaerisporangium rubeum</name>
    <dbReference type="NCBI Taxonomy" id="321317"/>
    <lineage>
        <taxon>Bacteria</taxon>
        <taxon>Bacillati</taxon>
        <taxon>Actinomycetota</taxon>
        <taxon>Actinomycetes</taxon>
        <taxon>Streptosporangiales</taxon>
        <taxon>Streptosporangiaceae</taxon>
        <taxon>Sphaerisporangium</taxon>
    </lineage>
</organism>
<keyword evidence="4 6" id="KW-1133">Transmembrane helix</keyword>
<evidence type="ECO:0000256" key="7">
    <source>
        <dbReference type="SAM" id="MobiDB-lite"/>
    </source>
</evidence>
<dbReference type="GO" id="GO:0005886">
    <property type="term" value="C:plasma membrane"/>
    <property type="evidence" value="ECO:0007669"/>
    <property type="project" value="UniProtKB-SubCell"/>
</dbReference>
<dbReference type="InterPro" id="IPR051598">
    <property type="entry name" value="TSUP/Inactive_protease-like"/>
</dbReference>
<feature type="transmembrane region" description="Helical" evidence="6">
    <location>
        <begin position="42"/>
        <end position="62"/>
    </location>
</feature>
<name>A0A7X0IGP8_9ACTN</name>
<dbReference type="AlphaFoldDB" id="A0A7X0IGP8"/>
<dbReference type="EMBL" id="JACHIU010000001">
    <property type="protein sequence ID" value="MBB6473367.1"/>
    <property type="molecule type" value="Genomic_DNA"/>
</dbReference>
<evidence type="ECO:0000313" key="8">
    <source>
        <dbReference type="EMBL" id="MBB6473367.1"/>
    </source>
</evidence>
<evidence type="ECO:0000256" key="3">
    <source>
        <dbReference type="ARBA" id="ARBA00022692"/>
    </source>
</evidence>
<comment type="caution">
    <text evidence="8">The sequence shown here is derived from an EMBL/GenBank/DDBJ whole genome shotgun (WGS) entry which is preliminary data.</text>
</comment>
<protein>
    <recommendedName>
        <fullName evidence="6">Probable membrane transporter protein</fullName>
    </recommendedName>
</protein>
<feature type="transmembrane region" description="Helical" evidence="6">
    <location>
        <begin position="280"/>
        <end position="299"/>
    </location>
</feature>